<reference evidence="1 2" key="1">
    <citation type="submission" date="2019-01" db="EMBL/GenBank/DDBJ databases">
        <title>Draft genome sequences of Candidatus Mycoplasma haemohominis SWG34-3 identified from a patient with pyrexia, anemia and liver dysfunction.</title>
        <authorList>
            <person name="Sekizuka T."/>
            <person name="Hattori N."/>
            <person name="Katano H."/>
            <person name="Takuma T."/>
            <person name="Ito T."/>
            <person name="Arai N."/>
            <person name="Yanai R."/>
            <person name="Ishii S."/>
            <person name="Miura Y."/>
            <person name="Tokunaga T."/>
            <person name="Watanabe H."/>
            <person name="Nomura N."/>
            <person name="Eguchi J."/>
            <person name="Arai T."/>
            <person name="Hasegawa H."/>
            <person name="Nakamaki T."/>
            <person name="Wakita T."/>
            <person name="Niki Y."/>
            <person name="Kuroda M."/>
        </authorList>
    </citation>
    <scope>NUCLEOTIDE SEQUENCE [LARGE SCALE GENOMIC DNA]</scope>
    <source>
        <strain evidence="1">SWG34-3</strain>
    </source>
</reference>
<gene>
    <name evidence="1" type="ORF">MHSWG343_06470</name>
</gene>
<dbReference type="EMBL" id="BIMN01000003">
    <property type="protein sequence ID" value="GCE63647.1"/>
    <property type="molecule type" value="Genomic_DNA"/>
</dbReference>
<evidence type="ECO:0000313" key="1">
    <source>
        <dbReference type="EMBL" id="GCE63647.1"/>
    </source>
</evidence>
<dbReference type="Proteomes" id="UP000324831">
    <property type="component" value="Unassembled WGS sequence"/>
</dbReference>
<sequence>MDPTKLAVGAGTAVLIAGGGYGVSTLFKGGMPDYFSLAAQTNKYTTDFPDYFVDIDHKDSSSWWTWVYNTRYWVGSDGKTIEEEARPAPKKAFENLKDAEGIKGACKKVYEADKAKVKSDNNPTNNDEFAEVDVWRYCTAIKKKPKTIQEQTGESYSTSGTYGQADPTKLISVESPDNTSFWKEQQRLFFKGGGNRSGSSLKNNSAFQDLYEGWKSGKSVKDDALKKTCKDAYGQPTTSSQNPNKYPEADVFRYCSLKRTKTS</sequence>
<dbReference type="AlphaFoldDB" id="A0A478FR65"/>
<name>A0A478FR65_9MOLU</name>
<organism evidence="1 2">
    <name type="scientific">Candidatus Mycoplasma haematohominis</name>
    <dbReference type="NCBI Taxonomy" id="1494318"/>
    <lineage>
        <taxon>Bacteria</taxon>
        <taxon>Bacillati</taxon>
        <taxon>Mycoplasmatota</taxon>
        <taxon>Mollicutes</taxon>
        <taxon>Mycoplasmataceae</taxon>
        <taxon>Mycoplasma</taxon>
    </lineage>
</organism>
<evidence type="ECO:0000313" key="2">
    <source>
        <dbReference type="Proteomes" id="UP000324831"/>
    </source>
</evidence>
<protein>
    <submittedName>
        <fullName evidence="1">Uncharacterized protein</fullName>
    </submittedName>
</protein>
<accession>A0A478FR65</accession>
<proteinExistence type="predicted"/>
<comment type="caution">
    <text evidence="1">The sequence shown here is derived from an EMBL/GenBank/DDBJ whole genome shotgun (WGS) entry which is preliminary data.</text>
</comment>
<dbReference type="RefSeq" id="WP_216083329.1">
    <property type="nucleotide sequence ID" value="NZ_CACTIB010000021.1"/>
</dbReference>